<gene>
    <name evidence="2" type="ORF">XELAEV_18031685mg</name>
</gene>
<sequence>MKRTFRPLLTTSKLERDSLAETRTATCPTKYLQSSFMNNLWPSPSYQPRCPTPRTRWPGATSVWSTSRDSPPRPPTAPTQGCKACHCSAWSTHTTE</sequence>
<evidence type="ECO:0000313" key="2">
    <source>
        <dbReference type="EMBL" id="OCT76482.1"/>
    </source>
</evidence>
<proteinExistence type="predicted"/>
<organism evidence="2 3">
    <name type="scientific">Xenopus laevis</name>
    <name type="common">African clawed frog</name>
    <dbReference type="NCBI Taxonomy" id="8355"/>
    <lineage>
        <taxon>Eukaryota</taxon>
        <taxon>Metazoa</taxon>
        <taxon>Chordata</taxon>
        <taxon>Craniata</taxon>
        <taxon>Vertebrata</taxon>
        <taxon>Euteleostomi</taxon>
        <taxon>Amphibia</taxon>
        <taxon>Batrachia</taxon>
        <taxon>Anura</taxon>
        <taxon>Pipoidea</taxon>
        <taxon>Pipidae</taxon>
        <taxon>Xenopodinae</taxon>
        <taxon>Xenopus</taxon>
        <taxon>Xenopus</taxon>
    </lineage>
</organism>
<feature type="region of interest" description="Disordered" evidence="1">
    <location>
        <begin position="57"/>
        <end position="81"/>
    </location>
</feature>
<dbReference type="Proteomes" id="UP000694892">
    <property type="component" value="Chromosome 6L"/>
</dbReference>
<protein>
    <submittedName>
        <fullName evidence="2">Uncharacterized protein</fullName>
    </submittedName>
</protein>
<dbReference type="EMBL" id="CM004476">
    <property type="protein sequence ID" value="OCT76482.1"/>
    <property type="molecule type" value="Genomic_DNA"/>
</dbReference>
<dbReference type="AlphaFoldDB" id="A0A974CP84"/>
<evidence type="ECO:0000256" key="1">
    <source>
        <dbReference type="SAM" id="MobiDB-lite"/>
    </source>
</evidence>
<reference evidence="3" key="1">
    <citation type="journal article" date="2016" name="Nature">
        <title>Genome evolution in the allotetraploid frog Xenopus laevis.</title>
        <authorList>
            <person name="Session A.M."/>
            <person name="Uno Y."/>
            <person name="Kwon T."/>
            <person name="Chapman J.A."/>
            <person name="Toyoda A."/>
            <person name="Takahashi S."/>
            <person name="Fukui A."/>
            <person name="Hikosaka A."/>
            <person name="Suzuki A."/>
            <person name="Kondo M."/>
            <person name="van Heeringen S.J."/>
            <person name="Quigley I."/>
            <person name="Heinz S."/>
            <person name="Ogino H."/>
            <person name="Ochi H."/>
            <person name="Hellsten U."/>
            <person name="Lyons J.B."/>
            <person name="Simakov O."/>
            <person name="Putnam N."/>
            <person name="Stites J."/>
            <person name="Kuroki Y."/>
            <person name="Tanaka T."/>
            <person name="Michiue T."/>
            <person name="Watanabe M."/>
            <person name="Bogdanovic O."/>
            <person name="Lister R."/>
            <person name="Georgiou G."/>
            <person name="Paranjpe S.S."/>
            <person name="van Kruijsbergen I."/>
            <person name="Shu S."/>
            <person name="Carlson J."/>
            <person name="Kinoshita T."/>
            <person name="Ohta Y."/>
            <person name="Mawaribuchi S."/>
            <person name="Jenkins J."/>
            <person name="Grimwood J."/>
            <person name="Schmutz J."/>
            <person name="Mitros T."/>
            <person name="Mozaffari S.V."/>
            <person name="Suzuki Y."/>
            <person name="Haramoto Y."/>
            <person name="Yamamoto T.S."/>
            <person name="Takagi C."/>
            <person name="Heald R."/>
            <person name="Miller K."/>
            <person name="Haudenschild C."/>
            <person name="Kitzman J."/>
            <person name="Nakayama T."/>
            <person name="Izutsu Y."/>
            <person name="Robert J."/>
            <person name="Fortriede J."/>
            <person name="Burns K."/>
            <person name="Lotay V."/>
            <person name="Karimi K."/>
            <person name="Yasuoka Y."/>
            <person name="Dichmann D.S."/>
            <person name="Flajnik M.F."/>
            <person name="Houston D.W."/>
            <person name="Shendure J."/>
            <person name="DuPasquier L."/>
            <person name="Vize P.D."/>
            <person name="Zorn A.M."/>
            <person name="Ito M."/>
            <person name="Marcotte E.M."/>
            <person name="Wallingford J.B."/>
            <person name="Ito Y."/>
            <person name="Asashima M."/>
            <person name="Ueno N."/>
            <person name="Matsuda Y."/>
            <person name="Veenstra G.J."/>
            <person name="Fujiyama A."/>
            <person name="Harland R.M."/>
            <person name="Taira M."/>
            <person name="Rokhsar D.S."/>
        </authorList>
    </citation>
    <scope>NUCLEOTIDE SEQUENCE [LARGE SCALE GENOMIC DNA]</scope>
    <source>
        <strain evidence="3">J</strain>
    </source>
</reference>
<evidence type="ECO:0000313" key="3">
    <source>
        <dbReference type="Proteomes" id="UP000694892"/>
    </source>
</evidence>
<accession>A0A974CP84</accession>
<name>A0A974CP84_XENLA</name>